<feature type="non-terminal residue" evidence="1">
    <location>
        <position position="95"/>
    </location>
</feature>
<dbReference type="AlphaFoldDB" id="A0A699RAU4"/>
<gene>
    <name evidence="1" type="ORF">Tci_854913</name>
</gene>
<proteinExistence type="predicted"/>
<sequence>VELQGAQEDRKAEIFQVSNDDTVVAQRLLEEKQPEEKTNMNYLIKEQEKAHHEDAKGNAAKRYKGDNNMAALGVAAVIEEYALESLTFRDAVACE</sequence>
<feature type="non-terminal residue" evidence="1">
    <location>
        <position position="1"/>
    </location>
</feature>
<protein>
    <submittedName>
        <fullName evidence="1">Zinc finger, CCHC-type</fullName>
    </submittedName>
</protein>
<organism evidence="1">
    <name type="scientific">Tanacetum cinerariifolium</name>
    <name type="common">Dalmatian daisy</name>
    <name type="synonym">Chrysanthemum cinerariifolium</name>
    <dbReference type="NCBI Taxonomy" id="118510"/>
    <lineage>
        <taxon>Eukaryota</taxon>
        <taxon>Viridiplantae</taxon>
        <taxon>Streptophyta</taxon>
        <taxon>Embryophyta</taxon>
        <taxon>Tracheophyta</taxon>
        <taxon>Spermatophyta</taxon>
        <taxon>Magnoliopsida</taxon>
        <taxon>eudicotyledons</taxon>
        <taxon>Gunneridae</taxon>
        <taxon>Pentapetalae</taxon>
        <taxon>asterids</taxon>
        <taxon>campanulids</taxon>
        <taxon>Asterales</taxon>
        <taxon>Asteraceae</taxon>
        <taxon>Asteroideae</taxon>
        <taxon>Anthemideae</taxon>
        <taxon>Anthemidinae</taxon>
        <taxon>Tanacetum</taxon>
    </lineage>
</organism>
<accession>A0A699RAU4</accession>
<comment type="caution">
    <text evidence="1">The sequence shown here is derived from an EMBL/GenBank/DDBJ whole genome shotgun (WGS) entry which is preliminary data.</text>
</comment>
<name>A0A699RAU4_TANCI</name>
<evidence type="ECO:0000313" key="1">
    <source>
        <dbReference type="EMBL" id="GFC82943.1"/>
    </source>
</evidence>
<dbReference type="EMBL" id="BKCJ011087020">
    <property type="protein sequence ID" value="GFC82943.1"/>
    <property type="molecule type" value="Genomic_DNA"/>
</dbReference>
<reference evidence="1" key="1">
    <citation type="journal article" date="2019" name="Sci. Rep.">
        <title>Draft genome of Tanacetum cinerariifolium, the natural source of mosquito coil.</title>
        <authorList>
            <person name="Yamashiro T."/>
            <person name="Shiraishi A."/>
            <person name="Satake H."/>
            <person name="Nakayama K."/>
        </authorList>
    </citation>
    <scope>NUCLEOTIDE SEQUENCE</scope>
</reference>